<evidence type="ECO:0000259" key="7">
    <source>
        <dbReference type="PROSITE" id="PS51032"/>
    </source>
</evidence>
<dbReference type="AlphaFoldDB" id="Q15MQ2"/>
<feature type="compositionally biased region" description="Basic and acidic residues" evidence="6">
    <location>
        <begin position="136"/>
        <end position="146"/>
    </location>
</feature>
<evidence type="ECO:0000256" key="5">
    <source>
        <dbReference type="ARBA" id="ARBA00023242"/>
    </source>
</evidence>
<evidence type="ECO:0000256" key="2">
    <source>
        <dbReference type="ARBA" id="ARBA00023015"/>
    </source>
</evidence>
<dbReference type="Gene3D" id="3.30.730.10">
    <property type="entry name" value="AP2/ERF domain"/>
    <property type="match status" value="1"/>
</dbReference>
<reference evidence="8" key="1">
    <citation type="submission" date="2005-06" db="EMBL/GenBank/DDBJ databases">
        <authorList>
            <person name="Genoscope"/>
        </authorList>
    </citation>
    <scope>NUCLEOTIDE SEQUENCE</scope>
</reference>
<dbReference type="SUPFAM" id="SSF54171">
    <property type="entry name" value="DNA-binding domain"/>
    <property type="match status" value="1"/>
</dbReference>
<evidence type="ECO:0000256" key="6">
    <source>
        <dbReference type="SAM" id="MobiDB-lite"/>
    </source>
</evidence>
<evidence type="ECO:0000256" key="1">
    <source>
        <dbReference type="ARBA" id="ARBA00004123"/>
    </source>
</evidence>
<name>Q15MQ2_TRITU</name>
<keyword evidence="5" id="KW-0539">Nucleus</keyword>
<comment type="subcellular location">
    <subcellularLocation>
        <location evidence="1">Nucleus</location>
    </subcellularLocation>
</comment>
<evidence type="ECO:0000313" key="8">
    <source>
        <dbReference type="EMBL" id="CAJ13566.1"/>
    </source>
</evidence>
<dbReference type="GO" id="GO:0005634">
    <property type="term" value="C:nucleus"/>
    <property type="evidence" value="ECO:0007669"/>
    <property type="project" value="UniProtKB-SubCell"/>
</dbReference>
<dbReference type="GO" id="GO:0003700">
    <property type="term" value="F:DNA-binding transcription factor activity"/>
    <property type="evidence" value="ECO:0007669"/>
    <property type="project" value="InterPro"/>
</dbReference>
<feature type="domain" description="AP2/ERF" evidence="7">
    <location>
        <begin position="10"/>
        <end position="65"/>
    </location>
</feature>
<dbReference type="EMBL" id="CT009588">
    <property type="protein sequence ID" value="CAJ13566.1"/>
    <property type="molecule type" value="Genomic_DNA"/>
</dbReference>
<dbReference type="CDD" id="cd00018">
    <property type="entry name" value="AP2"/>
    <property type="match status" value="1"/>
</dbReference>
<reference evidence="8" key="2">
    <citation type="submission" date="2006-06" db="EMBL/GenBank/DDBJ databases">
        <title>Contrasted evolutive features along the Hardness (Ha) locus region of wheat (Triticae and Aegilops species).</title>
        <authorList>
            <person name="Chantret N."/>
            <person name="Salse J."/>
            <person name="Sabot F."/>
            <person name="Rahman S."/>
            <person name="Bellec A."/>
            <person name="Laubin B."/>
            <person name="Dubois I."/>
            <person name="Dossat C."/>
            <person name="Sourdille P."/>
            <person name="Joudrier P."/>
            <person name="Gautier M.F."/>
            <person name="Cattolico L."/>
            <person name="Beckert M."/>
            <person name="Aubourg S."/>
            <person name="Weissenbach J."/>
            <person name="Caboche M."/>
            <person name="Leroy P."/>
            <person name="Bernard M."/>
            <person name="Chalhoub B."/>
        </authorList>
    </citation>
    <scope>NUCLEOTIDE SEQUENCE</scope>
</reference>
<evidence type="ECO:0000256" key="3">
    <source>
        <dbReference type="ARBA" id="ARBA00023125"/>
    </source>
</evidence>
<dbReference type="PROSITE" id="PS51032">
    <property type="entry name" value="AP2_ERF"/>
    <property type="match status" value="1"/>
</dbReference>
<evidence type="ECO:0000256" key="4">
    <source>
        <dbReference type="ARBA" id="ARBA00023163"/>
    </source>
</evidence>
<keyword evidence="2" id="KW-0805">Transcription regulation</keyword>
<keyword evidence="4" id="KW-0804">Transcription</keyword>
<proteinExistence type="predicted"/>
<dbReference type="PANTHER" id="PTHR31194">
    <property type="entry name" value="SHN SHINE , DNA BINDING / TRANSCRIPTION FACTOR"/>
    <property type="match status" value="1"/>
</dbReference>
<dbReference type="InterPro" id="IPR001471">
    <property type="entry name" value="AP2/ERF_dom"/>
</dbReference>
<sequence>MSSRHRETWGYRGVRARPSCGFSAEIRLRGMRLGLGNFDTANEAARTYVVTAWRLRWPHRTLNFPNVPTRERAQELAPLSRLSTDEDRHDNRRREHHLGIAEMYEDAMALWRQHFPQDIINEREFYVQRRAKRDKRKAERAAYREDKRRRKADAQFNMRLGAASPWESDDDRYLHAYSQTSEKDITEEESDDEE</sequence>
<organism evidence="8">
    <name type="scientific">Triticum turgidum</name>
    <name type="common">Poulard wheat</name>
    <name type="synonym">Rivet wheat</name>
    <dbReference type="NCBI Taxonomy" id="4571"/>
    <lineage>
        <taxon>Eukaryota</taxon>
        <taxon>Viridiplantae</taxon>
        <taxon>Streptophyta</taxon>
        <taxon>Embryophyta</taxon>
        <taxon>Tracheophyta</taxon>
        <taxon>Spermatophyta</taxon>
        <taxon>Magnoliopsida</taxon>
        <taxon>Liliopsida</taxon>
        <taxon>Poales</taxon>
        <taxon>Poaceae</taxon>
        <taxon>BOP clade</taxon>
        <taxon>Pooideae</taxon>
        <taxon>Triticodae</taxon>
        <taxon>Triticeae</taxon>
        <taxon>Triticinae</taxon>
        <taxon>Triticum</taxon>
    </lineage>
</organism>
<feature type="compositionally biased region" description="Acidic residues" evidence="6">
    <location>
        <begin position="185"/>
        <end position="194"/>
    </location>
</feature>
<dbReference type="PANTHER" id="PTHR31194:SF189">
    <property type="entry name" value="AP2_ERF DOMAIN-CONTAINING PROTEIN"/>
    <property type="match status" value="1"/>
</dbReference>
<feature type="region of interest" description="Disordered" evidence="6">
    <location>
        <begin position="136"/>
        <end position="194"/>
    </location>
</feature>
<protein>
    <submittedName>
        <fullName evidence="8">CDS_ERF</fullName>
    </submittedName>
</protein>
<dbReference type="InterPro" id="IPR036955">
    <property type="entry name" value="AP2/ERF_dom_sf"/>
</dbReference>
<dbReference type="GO" id="GO:0003677">
    <property type="term" value="F:DNA binding"/>
    <property type="evidence" value="ECO:0007669"/>
    <property type="project" value="UniProtKB-KW"/>
</dbReference>
<dbReference type="SMART" id="SM00380">
    <property type="entry name" value="AP2"/>
    <property type="match status" value="1"/>
</dbReference>
<dbReference type="InterPro" id="IPR016177">
    <property type="entry name" value="DNA-bd_dom_sf"/>
</dbReference>
<dbReference type="InterPro" id="IPR050913">
    <property type="entry name" value="AP2/ERF_ERF"/>
</dbReference>
<keyword evidence="3" id="KW-0238">DNA-binding</keyword>
<accession>Q15MQ2</accession>